<reference evidence="2" key="2">
    <citation type="submission" date="2018-03" db="EMBL/GenBank/DDBJ databases">
        <title>The Triticum urartu genome reveals the dynamic nature of wheat genome evolution.</title>
        <authorList>
            <person name="Ling H."/>
            <person name="Ma B."/>
            <person name="Shi X."/>
            <person name="Liu H."/>
            <person name="Dong L."/>
            <person name="Sun H."/>
            <person name="Cao Y."/>
            <person name="Gao Q."/>
            <person name="Zheng S."/>
            <person name="Li Y."/>
            <person name="Yu Y."/>
            <person name="Du H."/>
            <person name="Qi M."/>
            <person name="Li Y."/>
            <person name="Yu H."/>
            <person name="Cui Y."/>
            <person name="Wang N."/>
            <person name="Chen C."/>
            <person name="Wu H."/>
            <person name="Zhao Y."/>
            <person name="Zhang J."/>
            <person name="Li Y."/>
            <person name="Zhou W."/>
            <person name="Zhang B."/>
            <person name="Hu W."/>
            <person name="Eijk M."/>
            <person name="Tang J."/>
            <person name="Witsenboer H."/>
            <person name="Zhao S."/>
            <person name="Li Z."/>
            <person name="Zhang A."/>
            <person name="Wang D."/>
            <person name="Liang C."/>
        </authorList>
    </citation>
    <scope>NUCLEOTIDE SEQUENCE [LARGE SCALE GENOMIC DNA]</scope>
    <source>
        <strain evidence="2">cv. G1812</strain>
    </source>
</reference>
<dbReference type="PANTHER" id="PTHR33326">
    <property type="entry name" value="OS05G0543800 PROTEIN"/>
    <property type="match status" value="1"/>
</dbReference>
<reference evidence="3" key="1">
    <citation type="journal article" date="2013" name="Nature">
        <title>Draft genome of the wheat A-genome progenitor Triticum urartu.</title>
        <authorList>
            <person name="Ling H.Q."/>
            <person name="Zhao S."/>
            <person name="Liu D."/>
            <person name="Wang J."/>
            <person name="Sun H."/>
            <person name="Zhang C."/>
            <person name="Fan H."/>
            <person name="Li D."/>
            <person name="Dong L."/>
            <person name="Tao Y."/>
            <person name="Gao C."/>
            <person name="Wu H."/>
            <person name="Li Y."/>
            <person name="Cui Y."/>
            <person name="Guo X."/>
            <person name="Zheng S."/>
            <person name="Wang B."/>
            <person name="Yu K."/>
            <person name="Liang Q."/>
            <person name="Yang W."/>
            <person name="Lou X."/>
            <person name="Chen J."/>
            <person name="Feng M."/>
            <person name="Jian J."/>
            <person name="Zhang X."/>
            <person name="Luo G."/>
            <person name="Jiang Y."/>
            <person name="Liu J."/>
            <person name="Wang Z."/>
            <person name="Sha Y."/>
            <person name="Zhang B."/>
            <person name="Wu H."/>
            <person name="Tang D."/>
            <person name="Shen Q."/>
            <person name="Xue P."/>
            <person name="Zou S."/>
            <person name="Wang X."/>
            <person name="Liu X."/>
            <person name="Wang F."/>
            <person name="Yang Y."/>
            <person name="An X."/>
            <person name="Dong Z."/>
            <person name="Zhang K."/>
            <person name="Zhang X."/>
            <person name="Luo M.C."/>
            <person name="Dvorak J."/>
            <person name="Tong Y."/>
            <person name="Wang J."/>
            <person name="Yang H."/>
            <person name="Li Z."/>
            <person name="Wang D."/>
            <person name="Zhang A."/>
            <person name="Wang J."/>
        </authorList>
    </citation>
    <scope>NUCLEOTIDE SEQUENCE</scope>
    <source>
        <strain evidence="3">cv. G1812</strain>
    </source>
</reference>
<feature type="domain" description="DUF3615" evidence="1">
    <location>
        <begin position="33"/>
        <end position="131"/>
    </location>
</feature>
<protein>
    <recommendedName>
        <fullName evidence="1">DUF3615 domain-containing protein</fullName>
    </recommendedName>
</protein>
<evidence type="ECO:0000313" key="3">
    <source>
        <dbReference type="Proteomes" id="UP000015106"/>
    </source>
</evidence>
<evidence type="ECO:0000313" key="2">
    <source>
        <dbReference type="EnsemblPlants" id="TuG1812G0400000649.01.T01"/>
    </source>
</evidence>
<organism evidence="2 3">
    <name type="scientific">Triticum urartu</name>
    <name type="common">Red wild einkorn</name>
    <name type="synonym">Crithodium urartu</name>
    <dbReference type="NCBI Taxonomy" id="4572"/>
    <lineage>
        <taxon>Eukaryota</taxon>
        <taxon>Viridiplantae</taxon>
        <taxon>Streptophyta</taxon>
        <taxon>Embryophyta</taxon>
        <taxon>Tracheophyta</taxon>
        <taxon>Spermatophyta</taxon>
        <taxon>Magnoliopsida</taxon>
        <taxon>Liliopsida</taxon>
        <taxon>Poales</taxon>
        <taxon>Poaceae</taxon>
        <taxon>BOP clade</taxon>
        <taxon>Pooideae</taxon>
        <taxon>Triticodae</taxon>
        <taxon>Triticeae</taxon>
        <taxon>Triticinae</taxon>
        <taxon>Triticum</taxon>
    </lineage>
</organism>
<sequence length="143" mass="16289">MMKCSKSQIIERSHARMRLLAQALVDKDNEDHKLMGDLAYELNDVLHYQCISEPHSTILKTSRYYHLNFTMKTKGDDDSECVTGDIFFVEIKLMEGEYEEMAVTRFCMVKPNDNGHCYGCTNNGSAGLKHPNNSYAYLGGHVN</sequence>
<dbReference type="Pfam" id="PF12274">
    <property type="entry name" value="DUF3615"/>
    <property type="match status" value="1"/>
</dbReference>
<dbReference type="Gramene" id="TuG1812G0400000649.01.T01">
    <property type="protein sequence ID" value="TuG1812G0400000649.01.T01"/>
    <property type="gene ID" value="TuG1812G0400000649.01"/>
</dbReference>
<proteinExistence type="predicted"/>
<name>A0A8R7U4U9_TRIUA</name>
<dbReference type="PANTHER" id="PTHR33326:SF4">
    <property type="entry name" value="OS08G0495300 PROTEIN"/>
    <property type="match status" value="1"/>
</dbReference>
<dbReference type="InterPro" id="IPR022059">
    <property type="entry name" value="DUF3615"/>
</dbReference>
<accession>A0A8R7U4U9</accession>
<evidence type="ECO:0000259" key="1">
    <source>
        <dbReference type="Pfam" id="PF12274"/>
    </source>
</evidence>
<dbReference type="AlphaFoldDB" id="A0A8R7U4U9"/>
<keyword evidence="3" id="KW-1185">Reference proteome</keyword>
<dbReference type="Proteomes" id="UP000015106">
    <property type="component" value="Chromosome 4"/>
</dbReference>
<reference evidence="2" key="3">
    <citation type="submission" date="2022-06" db="UniProtKB">
        <authorList>
            <consortium name="EnsemblPlants"/>
        </authorList>
    </citation>
    <scope>IDENTIFICATION</scope>
</reference>
<dbReference type="EnsemblPlants" id="TuG1812G0400000649.01.T01">
    <property type="protein sequence ID" value="TuG1812G0400000649.01.T01"/>
    <property type="gene ID" value="TuG1812G0400000649.01"/>
</dbReference>